<dbReference type="PROSITE" id="PS51318">
    <property type="entry name" value="TAT"/>
    <property type="match status" value="1"/>
</dbReference>
<gene>
    <name evidence="1" type="ORF">VVAX_04664</name>
</gene>
<dbReference type="AlphaFoldDB" id="A0A679JAS4"/>
<dbReference type="EMBL" id="LR743507">
    <property type="protein sequence ID" value="CAA2108151.1"/>
    <property type="molecule type" value="Genomic_DNA"/>
</dbReference>
<reference evidence="1" key="1">
    <citation type="submission" date="2019-12" db="EMBL/GenBank/DDBJ databases">
        <authorList>
            <person name="Cremers G."/>
        </authorList>
    </citation>
    <scope>NUCLEOTIDE SEQUENCE</scope>
    <source>
        <strain evidence="1">Vvax</strain>
    </source>
</reference>
<proteinExistence type="predicted"/>
<protein>
    <submittedName>
        <fullName evidence="1">Uncharacterized protein</fullName>
    </submittedName>
</protein>
<dbReference type="RefSeq" id="WP_339092176.1">
    <property type="nucleotide sequence ID" value="NZ_LR743507.1"/>
</dbReference>
<sequence>MTDRDTAPIGRRGLLATLGAAALGAAAGARPAGAAPPACR</sequence>
<name>A0A679JAS4_VARPD</name>
<evidence type="ECO:0000313" key="1">
    <source>
        <dbReference type="EMBL" id="CAA2108151.1"/>
    </source>
</evidence>
<organism evidence="1">
    <name type="scientific">Variovorax paradoxus</name>
    <dbReference type="NCBI Taxonomy" id="34073"/>
    <lineage>
        <taxon>Bacteria</taxon>
        <taxon>Pseudomonadati</taxon>
        <taxon>Pseudomonadota</taxon>
        <taxon>Betaproteobacteria</taxon>
        <taxon>Burkholderiales</taxon>
        <taxon>Comamonadaceae</taxon>
        <taxon>Variovorax</taxon>
    </lineage>
</organism>
<accession>A0A679JAS4</accession>
<dbReference type="InterPro" id="IPR006311">
    <property type="entry name" value="TAT_signal"/>
</dbReference>